<organism evidence="1">
    <name type="scientific">Rhipicephalus appendiculatus</name>
    <name type="common">Brown ear tick</name>
    <dbReference type="NCBI Taxonomy" id="34631"/>
    <lineage>
        <taxon>Eukaryota</taxon>
        <taxon>Metazoa</taxon>
        <taxon>Ecdysozoa</taxon>
        <taxon>Arthropoda</taxon>
        <taxon>Chelicerata</taxon>
        <taxon>Arachnida</taxon>
        <taxon>Acari</taxon>
        <taxon>Parasitiformes</taxon>
        <taxon>Ixodida</taxon>
        <taxon>Ixodoidea</taxon>
        <taxon>Ixodidae</taxon>
        <taxon>Rhipicephalinae</taxon>
        <taxon>Rhipicephalus</taxon>
        <taxon>Rhipicephalus</taxon>
    </lineage>
</organism>
<evidence type="ECO:0000313" key="1">
    <source>
        <dbReference type="EMBL" id="JAP82829.1"/>
    </source>
</evidence>
<name>A0A131YUC0_RHIAP</name>
<dbReference type="EMBL" id="GEDV01005728">
    <property type="protein sequence ID" value="JAP82829.1"/>
    <property type="molecule type" value="Transcribed_RNA"/>
</dbReference>
<accession>A0A131YUC0</accession>
<reference evidence="1" key="1">
    <citation type="journal article" date="2016" name="Ticks Tick Borne Dis.">
        <title>De novo assembly and annotation of the salivary gland transcriptome of Rhipicephalus appendiculatus male and female ticks during blood feeding.</title>
        <authorList>
            <person name="de Castro M.H."/>
            <person name="de Klerk D."/>
            <person name="Pienaar R."/>
            <person name="Latif A.A."/>
            <person name="Rees D.J."/>
            <person name="Mans B.J."/>
        </authorList>
    </citation>
    <scope>NUCLEOTIDE SEQUENCE</scope>
    <source>
        <tissue evidence="1">Salivary glands</tissue>
    </source>
</reference>
<sequence>MQTEALVAIIVLIYTGVTIHAAGVDIRQFVNQFEALWTYKTTNTGHIKCEVDQLVSIRPLSITFKRSVFIRGSRCDFRIRGVFDRHNKERMTLFYNDTFRRVESAVFVAVGHSCAVFKVESLREWHHFYYDLRVNNSSVQAKPLQVCRTFFKEVKGHAPSFHVYNPRCQGLLRQEK</sequence>
<dbReference type="AlphaFoldDB" id="A0A131YUC0"/>
<proteinExistence type="predicted"/>
<protein>
    <submittedName>
        <fullName evidence="1">Lipocalin</fullName>
    </submittedName>
</protein>